<dbReference type="Proteomes" id="UP000677803">
    <property type="component" value="Unassembled WGS sequence"/>
</dbReference>
<accession>A0A8S4B7V4</accession>
<dbReference type="OrthoDB" id="8936361at2759"/>
<name>A0A8S4B7V4_9TELE</name>
<comment type="caution">
    <text evidence="1">The sequence shown here is derived from an EMBL/GenBank/DDBJ whole genome shotgun (WGS) entry which is preliminary data.</text>
</comment>
<keyword evidence="2" id="KW-1185">Reference proteome</keyword>
<evidence type="ECO:0000313" key="2">
    <source>
        <dbReference type="Proteomes" id="UP000677803"/>
    </source>
</evidence>
<organism evidence="1 2">
    <name type="scientific">Menidia menidia</name>
    <name type="common">Atlantic silverside</name>
    <dbReference type="NCBI Taxonomy" id="238744"/>
    <lineage>
        <taxon>Eukaryota</taxon>
        <taxon>Metazoa</taxon>
        <taxon>Chordata</taxon>
        <taxon>Craniata</taxon>
        <taxon>Vertebrata</taxon>
        <taxon>Euteleostomi</taxon>
        <taxon>Actinopterygii</taxon>
        <taxon>Neopterygii</taxon>
        <taxon>Teleostei</taxon>
        <taxon>Neoteleostei</taxon>
        <taxon>Acanthomorphata</taxon>
        <taxon>Ovalentaria</taxon>
        <taxon>Atherinomorphae</taxon>
        <taxon>Atheriniformes</taxon>
        <taxon>Atherinopsidae</taxon>
        <taxon>Menidiinae</taxon>
        <taxon>Menidia</taxon>
    </lineage>
</organism>
<protein>
    <submittedName>
        <fullName evidence="1">(Atlantic silverside) hypothetical protein</fullName>
    </submittedName>
</protein>
<dbReference type="AlphaFoldDB" id="A0A8S4B7V4"/>
<proteinExistence type="predicted"/>
<reference evidence="1" key="1">
    <citation type="submission" date="2021-05" db="EMBL/GenBank/DDBJ databases">
        <authorList>
            <person name="Tigano A."/>
        </authorList>
    </citation>
    <scope>NUCLEOTIDE SEQUENCE</scope>
</reference>
<dbReference type="EMBL" id="CAJRST010018890">
    <property type="protein sequence ID" value="CAG5950566.1"/>
    <property type="molecule type" value="Genomic_DNA"/>
</dbReference>
<sequence>MFAVRIVTADYYLASPVKDLDVGHSEFRDSERADSGWPSSRGPLPPLGLTPRCVVSSVWGLKVGTIVVLGLQIHRFDAKRGVVKDPRLDKGDPGM</sequence>
<evidence type="ECO:0000313" key="1">
    <source>
        <dbReference type="EMBL" id="CAG5950566.1"/>
    </source>
</evidence>
<gene>
    <name evidence="1" type="ORF">MMEN_LOCUS14314</name>
</gene>